<proteinExistence type="predicted"/>
<name>A0A3B0XKY3_9ZZZZ</name>
<accession>A0A3B0XKY3</accession>
<sequence>MKLTAWMVKNRVDEVCFNPTGSPQPLIELFSTLGIQVNKVN</sequence>
<evidence type="ECO:0000313" key="1">
    <source>
        <dbReference type="EMBL" id="VAW65360.1"/>
    </source>
</evidence>
<dbReference type="EMBL" id="UOFH01000311">
    <property type="protein sequence ID" value="VAW65360.1"/>
    <property type="molecule type" value="Genomic_DNA"/>
</dbReference>
<dbReference type="AlphaFoldDB" id="A0A3B0XKY3"/>
<reference evidence="1" key="1">
    <citation type="submission" date="2018-06" db="EMBL/GenBank/DDBJ databases">
        <authorList>
            <person name="Zhirakovskaya E."/>
        </authorList>
    </citation>
    <scope>NUCLEOTIDE SEQUENCE</scope>
</reference>
<gene>
    <name evidence="1" type="ORF">MNBD_GAMMA08-2171</name>
</gene>
<organism evidence="1">
    <name type="scientific">hydrothermal vent metagenome</name>
    <dbReference type="NCBI Taxonomy" id="652676"/>
    <lineage>
        <taxon>unclassified sequences</taxon>
        <taxon>metagenomes</taxon>
        <taxon>ecological metagenomes</taxon>
    </lineage>
</organism>
<protein>
    <submittedName>
        <fullName evidence="1">Uncharacterized protein</fullName>
    </submittedName>
</protein>